<dbReference type="GO" id="GO:0055129">
    <property type="term" value="P:L-proline biosynthetic process"/>
    <property type="evidence" value="ECO:0007669"/>
    <property type="project" value="UniProtKB-UniRule"/>
</dbReference>
<comment type="similarity">
    <text evidence="1 4">Belongs to the pyrroline-5-carboxylate reductase family.</text>
</comment>
<dbReference type="GO" id="GO:0005737">
    <property type="term" value="C:cytoplasm"/>
    <property type="evidence" value="ECO:0007669"/>
    <property type="project" value="UniProtKB-SubCell"/>
</dbReference>
<keyword evidence="10" id="KW-1185">Reference proteome</keyword>
<dbReference type="PANTHER" id="PTHR11645">
    <property type="entry name" value="PYRROLINE-5-CARBOXYLATE REDUCTASE"/>
    <property type="match status" value="1"/>
</dbReference>
<feature type="binding site" evidence="6">
    <location>
        <begin position="6"/>
        <end position="11"/>
    </location>
    <ligand>
        <name>NADP(+)</name>
        <dbReference type="ChEBI" id="CHEBI:58349"/>
    </ligand>
</feature>
<dbReference type="GO" id="GO:0004735">
    <property type="term" value="F:pyrroline-5-carboxylate reductase activity"/>
    <property type="evidence" value="ECO:0007669"/>
    <property type="project" value="UniProtKB-UniRule"/>
</dbReference>
<keyword evidence="2 4" id="KW-0521">NADP</keyword>
<evidence type="ECO:0000256" key="6">
    <source>
        <dbReference type="PIRSR" id="PIRSR000193-1"/>
    </source>
</evidence>
<dbReference type="InterPro" id="IPR036291">
    <property type="entry name" value="NAD(P)-bd_dom_sf"/>
</dbReference>
<dbReference type="SUPFAM" id="SSF51735">
    <property type="entry name" value="NAD(P)-binding Rossmann-fold domains"/>
    <property type="match status" value="1"/>
</dbReference>
<dbReference type="Proteomes" id="UP000663920">
    <property type="component" value="Chromosome"/>
</dbReference>
<dbReference type="Gene3D" id="1.10.3730.10">
    <property type="entry name" value="ProC C-terminal domain-like"/>
    <property type="match status" value="1"/>
</dbReference>
<reference evidence="9 10" key="1">
    <citation type="submission" date="2021-03" db="EMBL/GenBank/DDBJ databases">
        <title>Complete genome of Polaribacter_sp.SM13.</title>
        <authorList>
            <person name="Jeong S.W."/>
            <person name="Bae J.W."/>
        </authorList>
    </citation>
    <scope>NUCLEOTIDE SEQUENCE [LARGE SCALE GENOMIC DNA]</scope>
    <source>
        <strain evidence="9 10">SM13</strain>
    </source>
</reference>
<dbReference type="PANTHER" id="PTHR11645:SF0">
    <property type="entry name" value="PYRROLINE-5-CARBOXYLATE REDUCTASE 3"/>
    <property type="match status" value="1"/>
</dbReference>
<evidence type="ECO:0000313" key="10">
    <source>
        <dbReference type="Proteomes" id="UP000663920"/>
    </source>
</evidence>
<proteinExistence type="inferred from homology"/>
<dbReference type="NCBIfam" id="TIGR00112">
    <property type="entry name" value="proC"/>
    <property type="match status" value="1"/>
</dbReference>
<evidence type="ECO:0000259" key="7">
    <source>
        <dbReference type="Pfam" id="PF03807"/>
    </source>
</evidence>
<feature type="binding site" evidence="6">
    <location>
        <begin position="66"/>
        <end position="69"/>
    </location>
    <ligand>
        <name>NADP(+)</name>
        <dbReference type="ChEBI" id="CHEBI:58349"/>
    </ligand>
</feature>
<keyword evidence="4" id="KW-0028">Amino-acid biosynthesis</keyword>
<dbReference type="EMBL" id="CP071869">
    <property type="protein sequence ID" value="QTE23521.1"/>
    <property type="molecule type" value="Genomic_DNA"/>
</dbReference>
<dbReference type="RefSeq" id="WP_208079528.1">
    <property type="nucleotide sequence ID" value="NZ_CP071869.1"/>
</dbReference>
<evidence type="ECO:0000256" key="4">
    <source>
        <dbReference type="HAMAP-Rule" id="MF_01925"/>
    </source>
</evidence>
<gene>
    <name evidence="4 9" type="primary">proC</name>
    <name evidence="9" type="ORF">J3359_04360</name>
</gene>
<comment type="catalytic activity">
    <reaction evidence="4">
        <text>L-proline + NADP(+) = (S)-1-pyrroline-5-carboxylate + NADPH + 2 H(+)</text>
        <dbReference type="Rhea" id="RHEA:14109"/>
        <dbReference type="ChEBI" id="CHEBI:15378"/>
        <dbReference type="ChEBI" id="CHEBI:17388"/>
        <dbReference type="ChEBI" id="CHEBI:57783"/>
        <dbReference type="ChEBI" id="CHEBI:58349"/>
        <dbReference type="ChEBI" id="CHEBI:60039"/>
        <dbReference type="EC" id="1.5.1.2"/>
    </reaction>
</comment>
<evidence type="ECO:0000313" key="9">
    <source>
        <dbReference type="EMBL" id="QTE23521.1"/>
    </source>
</evidence>
<keyword evidence="4" id="KW-0963">Cytoplasm</keyword>
<comment type="function">
    <text evidence="4">Catalyzes the reduction of 1-pyrroline-5-carboxylate (PCA) to L-proline.</text>
</comment>
<dbReference type="Pfam" id="PF14748">
    <property type="entry name" value="P5CR_dimer"/>
    <property type="match status" value="1"/>
</dbReference>
<evidence type="ECO:0000256" key="5">
    <source>
        <dbReference type="NCBIfam" id="TIGR00112"/>
    </source>
</evidence>
<dbReference type="AlphaFoldDB" id="A0A975H7H4"/>
<organism evidence="9 10">
    <name type="scientific">Polaribacter cellanae</name>
    <dbReference type="NCBI Taxonomy" id="2818493"/>
    <lineage>
        <taxon>Bacteria</taxon>
        <taxon>Pseudomonadati</taxon>
        <taxon>Bacteroidota</taxon>
        <taxon>Flavobacteriia</taxon>
        <taxon>Flavobacteriales</taxon>
        <taxon>Flavobacteriaceae</taxon>
    </lineage>
</organism>
<dbReference type="SUPFAM" id="SSF48179">
    <property type="entry name" value="6-phosphogluconate dehydrogenase C-terminal domain-like"/>
    <property type="match status" value="1"/>
</dbReference>
<dbReference type="HAMAP" id="MF_01925">
    <property type="entry name" value="P5C_reductase"/>
    <property type="match status" value="1"/>
</dbReference>
<feature type="binding site" evidence="6">
    <location>
        <position position="53"/>
    </location>
    <ligand>
        <name>NADPH</name>
        <dbReference type="ChEBI" id="CHEBI:57783"/>
    </ligand>
</feature>
<feature type="domain" description="Pyrroline-5-carboxylate reductase dimerisation" evidence="8">
    <location>
        <begin position="157"/>
        <end position="258"/>
    </location>
</feature>
<protein>
    <recommendedName>
        <fullName evidence="4 5">Pyrroline-5-carboxylate reductase</fullName>
        <shortName evidence="4">P5C reductase</shortName>
        <shortName evidence="4">P5CR</shortName>
        <ecNumber evidence="4 5">1.5.1.2</ecNumber>
    </recommendedName>
    <alternativeName>
        <fullName evidence="4">PCA reductase</fullName>
    </alternativeName>
</protein>
<dbReference type="InterPro" id="IPR008927">
    <property type="entry name" value="6-PGluconate_DH-like_C_sf"/>
</dbReference>
<comment type="catalytic activity">
    <reaction evidence="4">
        <text>L-proline + NAD(+) = (S)-1-pyrroline-5-carboxylate + NADH + 2 H(+)</text>
        <dbReference type="Rhea" id="RHEA:14105"/>
        <dbReference type="ChEBI" id="CHEBI:15378"/>
        <dbReference type="ChEBI" id="CHEBI:17388"/>
        <dbReference type="ChEBI" id="CHEBI:57540"/>
        <dbReference type="ChEBI" id="CHEBI:57945"/>
        <dbReference type="ChEBI" id="CHEBI:60039"/>
        <dbReference type="EC" id="1.5.1.2"/>
    </reaction>
</comment>
<keyword evidence="3 4" id="KW-0560">Oxidoreductase</keyword>
<keyword evidence="4" id="KW-0641">Proline biosynthesis</keyword>
<evidence type="ECO:0000256" key="2">
    <source>
        <dbReference type="ARBA" id="ARBA00022857"/>
    </source>
</evidence>
<accession>A0A975H7H4</accession>
<sequence>MKIAIIGTGNLGKSIAKGLITNNAITSLYLTKRNLGEIEEFNGYKNVFLTTDNQEAVKKSDVLIFAVQPAHLEQILDDIKPILTEKHVLISTITGFLIPKIEEKVGADKFIIRAMPNTAIAVGKSMTCLCSNAKGAKRIQLAEAIFNRLGHSLAIPESQMQAATVVCASGIAFWMRLIRATTQAAIQLGFDAKEAQELAMFTSEGAANLLITNEKHPEEEIDRVTTPMGCTIEGLNEMEHKGLSSSLIQGMVASFNKISTIKKEQI</sequence>
<dbReference type="EC" id="1.5.1.2" evidence="4 5"/>
<feature type="domain" description="Pyrroline-5-carboxylate reductase catalytic N-terminal" evidence="7">
    <location>
        <begin position="2"/>
        <end position="93"/>
    </location>
</feature>
<evidence type="ECO:0000259" key="8">
    <source>
        <dbReference type="Pfam" id="PF14748"/>
    </source>
</evidence>
<dbReference type="InterPro" id="IPR000304">
    <property type="entry name" value="Pyrroline-COOH_reductase"/>
</dbReference>
<evidence type="ECO:0000256" key="1">
    <source>
        <dbReference type="ARBA" id="ARBA00005525"/>
    </source>
</evidence>
<dbReference type="Gene3D" id="3.40.50.720">
    <property type="entry name" value="NAD(P)-binding Rossmann-like Domain"/>
    <property type="match status" value="1"/>
</dbReference>
<dbReference type="InterPro" id="IPR028939">
    <property type="entry name" value="P5C_Rdtase_cat_N"/>
</dbReference>
<dbReference type="KEGG" id="pcea:J3359_04360"/>
<dbReference type="Pfam" id="PF03807">
    <property type="entry name" value="F420_oxidored"/>
    <property type="match status" value="1"/>
</dbReference>
<dbReference type="PIRSF" id="PIRSF000193">
    <property type="entry name" value="Pyrrol-5-carb_rd"/>
    <property type="match status" value="1"/>
</dbReference>
<comment type="subcellular location">
    <subcellularLocation>
        <location evidence="4">Cytoplasm</location>
    </subcellularLocation>
</comment>
<comment type="pathway">
    <text evidence="4">Amino-acid biosynthesis; L-proline biosynthesis; L-proline from L-glutamate 5-semialdehyde: step 1/1.</text>
</comment>
<dbReference type="InterPro" id="IPR029036">
    <property type="entry name" value="P5CR_dimer"/>
</dbReference>
<name>A0A975H7H4_9FLAO</name>
<evidence type="ECO:0000256" key="3">
    <source>
        <dbReference type="ARBA" id="ARBA00023002"/>
    </source>
</evidence>